<feature type="region of interest" description="Disordered" evidence="1">
    <location>
        <begin position="113"/>
        <end position="138"/>
    </location>
</feature>
<gene>
    <name evidence="2" type="ORF">OSTLU_31000</name>
</gene>
<accession>A4RVJ8</accession>
<feature type="region of interest" description="Disordered" evidence="1">
    <location>
        <begin position="516"/>
        <end position="847"/>
    </location>
</feature>
<feature type="compositionally biased region" description="Low complexity" evidence="1">
    <location>
        <begin position="695"/>
        <end position="739"/>
    </location>
</feature>
<keyword evidence="3" id="KW-1185">Reference proteome</keyword>
<dbReference type="STRING" id="436017.A4RVJ8"/>
<dbReference type="EMBL" id="CP000584">
    <property type="protein sequence ID" value="ABO95446.1"/>
    <property type="molecule type" value="Genomic_DNA"/>
</dbReference>
<dbReference type="RefSeq" id="XP_001417153.1">
    <property type="nucleotide sequence ID" value="XM_001417116.1"/>
</dbReference>
<dbReference type="OrthoDB" id="10573912at2759"/>
<feature type="compositionally biased region" description="Pro residues" evidence="1">
    <location>
        <begin position="522"/>
        <end position="558"/>
    </location>
</feature>
<name>A4RVJ8_OSTLU</name>
<feature type="compositionally biased region" description="Pro residues" evidence="1">
    <location>
        <begin position="815"/>
        <end position="843"/>
    </location>
</feature>
<dbReference type="GeneID" id="5001155"/>
<evidence type="ECO:0000313" key="3">
    <source>
        <dbReference type="Proteomes" id="UP000001568"/>
    </source>
</evidence>
<evidence type="ECO:0000256" key="1">
    <source>
        <dbReference type="SAM" id="MobiDB-lite"/>
    </source>
</evidence>
<dbReference type="HOGENOM" id="CLU_251305_0_0_1"/>
<feature type="compositionally biased region" description="Acidic residues" evidence="1">
    <location>
        <begin position="763"/>
        <end position="775"/>
    </location>
</feature>
<feature type="compositionally biased region" description="Low complexity" evidence="1">
    <location>
        <begin position="805"/>
        <end position="814"/>
    </location>
</feature>
<evidence type="ECO:0000313" key="2">
    <source>
        <dbReference type="EMBL" id="ABO95446.1"/>
    </source>
</evidence>
<evidence type="ECO:0008006" key="4">
    <source>
        <dbReference type="Google" id="ProtNLM"/>
    </source>
</evidence>
<dbReference type="InterPro" id="IPR036465">
    <property type="entry name" value="vWFA_dom_sf"/>
</dbReference>
<dbReference type="SUPFAM" id="SSF53300">
    <property type="entry name" value="vWA-like"/>
    <property type="match status" value="1"/>
</dbReference>
<organism evidence="2 3">
    <name type="scientific">Ostreococcus lucimarinus (strain CCE9901)</name>
    <dbReference type="NCBI Taxonomy" id="436017"/>
    <lineage>
        <taxon>Eukaryota</taxon>
        <taxon>Viridiplantae</taxon>
        <taxon>Chlorophyta</taxon>
        <taxon>Mamiellophyceae</taxon>
        <taxon>Mamiellales</taxon>
        <taxon>Bathycoccaceae</taxon>
        <taxon>Ostreococcus</taxon>
    </lineage>
</organism>
<reference evidence="2 3" key="1">
    <citation type="journal article" date="2007" name="Proc. Natl. Acad. Sci. U.S.A.">
        <title>The tiny eukaryote Ostreococcus provides genomic insights into the paradox of plankton speciation.</title>
        <authorList>
            <person name="Palenik B."/>
            <person name="Grimwood J."/>
            <person name="Aerts A."/>
            <person name="Rouze P."/>
            <person name="Salamov A."/>
            <person name="Putnam N."/>
            <person name="Dupont C."/>
            <person name="Jorgensen R."/>
            <person name="Derelle E."/>
            <person name="Rombauts S."/>
            <person name="Zhou K."/>
            <person name="Otillar R."/>
            <person name="Merchant S.S."/>
            <person name="Podell S."/>
            <person name="Gaasterland T."/>
            <person name="Napoli C."/>
            <person name="Gendler K."/>
            <person name="Manuell A."/>
            <person name="Tai V."/>
            <person name="Vallon O."/>
            <person name="Piganeau G."/>
            <person name="Jancek S."/>
            <person name="Heijde M."/>
            <person name="Jabbari K."/>
            <person name="Bowler C."/>
            <person name="Lohr M."/>
            <person name="Robbens S."/>
            <person name="Werner G."/>
            <person name="Dubchak I."/>
            <person name="Pazour G.J."/>
            <person name="Ren Q."/>
            <person name="Paulsen I."/>
            <person name="Delwiche C."/>
            <person name="Schmutz J."/>
            <person name="Rokhsar D."/>
            <person name="Van de Peer Y."/>
            <person name="Moreau H."/>
            <person name="Grigoriev I.V."/>
        </authorList>
    </citation>
    <scope>NUCLEOTIDE SEQUENCE [LARGE SCALE GENOMIC DNA]</scope>
    <source>
        <strain evidence="2 3">CCE9901</strain>
    </source>
</reference>
<dbReference type="Proteomes" id="UP000001568">
    <property type="component" value="Chromosome 4"/>
</dbReference>
<dbReference type="Gramene" id="ABO95446">
    <property type="protein sequence ID" value="ABO95446"/>
    <property type="gene ID" value="OSTLU_31000"/>
</dbReference>
<proteinExistence type="predicted"/>
<feature type="compositionally biased region" description="Polar residues" evidence="1">
    <location>
        <begin position="784"/>
        <end position="804"/>
    </location>
</feature>
<feature type="region of interest" description="Disordered" evidence="1">
    <location>
        <begin position="1"/>
        <end position="35"/>
    </location>
</feature>
<dbReference type="KEGG" id="olu:OSTLU_31000"/>
<protein>
    <recommendedName>
        <fullName evidence="4">VWFA domain-containing protein</fullName>
    </recommendedName>
</protein>
<sequence>MDDDAGTTGGAGRAFEDAADGGLIDSQYEDADVPRDARYGDMGVIEREAARRTRRGRRGRGRGGEAEGALGHTYIRVYEDGNDARGGGASTRNGGAQRYRTVTVPIPTRVRVPMEPASVGPAPRAQRRGHSPLPPIETTGGDLFGLGTGYSYYIDPADWAYPPTVVVELPEGVEFADAELFARGASEHPPNEAGLVMRVNGQRTSPNTLVKNLDVLEIDAQAHNVLNDVRTVVLRYTWRDPGAGGARKQRRGLIRLNTNGDARTGETQPHRWPIVEHPDTPSVPAPNVPAPTPGTYVPAPNVPAPTPGTYVPAPDVPAPDVPAPDVPVPAQAPNVPAPNVPAPTPAYFAPPIAWPPPPAPAIVSIEEEDILAANELVIPVPPNMLIGIPTDGHFTVSGLPDFDSDNTPHRQMIMFSFGWTGNNGAEAELGASDSQFVDPPVMDTSSTPPDWISIRVNGQLHALPYAAQNGDRIVLRVRAPSEPNSSRMAQMLIGDLHPKVVLTTLDIAAPPSLEETMDAMEPPAPPMVSPPPPREFTSPPPPRVLTAAPPSPPMPPSPISVVADDDASYYDTGTPSSTPAPAADDASYYDTGAPTPTDDDASYYDTSTPSATPTPTPTPTPTDDDASYYDTSTPTTPTPTPAPTDDDASYYDTSTPTTPTPTPAPTDDDASYYDTSTPTTPTPTPAPTDDDASTDDTASSSPTPAPTDDTASPSLTPAPTDDTASSSPTPAPTDDTASPSPTPAPQQSPVDAFEPTPGAPTESLDDAPPESDDSYADFAPASAYPSSVNGTSGYPSSVNTTTPDATSSASEPALPTTPPSPPPPPSPPQPPSPSPPPLPPAPPGIVNVHNVTMQAGSKAVMFHPPKTVETLQSPNQPLTLHFMENGNDAQLASSGLPLWTEVYVNGDLQDDADITLSNGDRLQLFVKASPAPLVRRAAYLSYGHKQFVLDVTTAQTSPPPPLPPAAPPPPNDVILAHVAANHPTQCTSAQAYKWSTLTQNDRSTVPMNAWCSRNTTFGEFQAPLCSHQTGRDIIILVDASEAIGSEVFYGKMIDMLHDLYCTIEGTGSQVGVLLLPGAGNPYVCDAYTSYIPLQQHTSEDFHASLERMRADEGACCGRSVPLAQGLKAANGLFRDFGIFPPNERSVIFVTASHPSTPVEFETCLSISVPEFRDLTRDHPFNVLPSGEEMTTCEYKLRSVPVAAAELKTAGVRVSVVTVPGADGAVPSSAYYSGSPWPSKCTADGQCEFSAPYGGDRGHWGSWYTDANGDLTRDYNPGPELACQMRVHPGTPVVSRPVLANALRVNAWNPRGYADTLAVAMCPAPQCLPSSLFGSTFADNCVGDDASNWAQTLSCVRGESYSMCDRLIPRTERCHAEVRSDPVAVGTVNNVTAVSVRIHCEQHCSGERTDTHAKSIRVVCPRGASCDGEVIGDDVITAVEAQSATPPTSSNQ</sequence>
<feature type="compositionally biased region" description="Low complexity" evidence="1">
    <location>
        <begin position="574"/>
        <end position="596"/>
    </location>
</feature>